<accession>A0A931NH30</accession>
<protein>
    <submittedName>
        <fullName evidence="1">Cysteine-rich CWC family protein</fullName>
    </submittedName>
</protein>
<dbReference type="InterPro" id="IPR032720">
    <property type="entry name" value="Cys_rich_CWC"/>
</dbReference>
<dbReference type="AlphaFoldDB" id="A0A931NH30"/>
<dbReference type="Pfam" id="PF14375">
    <property type="entry name" value="Cys_rich_CWC"/>
    <property type="match status" value="1"/>
</dbReference>
<reference evidence="1" key="1">
    <citation type="submission" date="2020-12" db="EMBL/GenBank/DDBJ databases">
        <title>The genome sequence of Inhella sp. 1Y17.</title>
        <authorList>
            <person name="Liu Y."/>
        </authorList>
    </citation>
    <scope>NUCLEOTIDE SEQUENCE</scope>
    <source>
        <strain evidence="1">1Y17</strain>
    </source>
</reference>
<name>A0A931NH30_9BURK</name>
<comment type="caution">
    <text evidence="1">The sequence shown here is derived from an EMBL/GenBank/DDBJ whole genome shotgun (WGS) entry which is preliminary data.</text>
</comment>
<evidence type="ECO:0000313" key="2">
    <source>
        <dbReference type="Proteomes" id="UP000613266"/>
    </source>
</evidence>
<dbReference type="Proteomes" id="UP000613266">
    <property type="component" value="Unassembled WGS sequence"/>
</dbReference>
<evidence type="ECO:0000313" key="1">
    <source>
        <dbReference type="EMBL" id="MBH9576080.1"/>
    </source>
</evidence>
<dbReference type="RefSeq" id="WP_198109691.1">
    <property type="nucleotide sequence ID" value="NZ_JAEDAK010000002.1"/>
</dbReference>
<gene>
    <name evidence="1" type="ORF">I7X39_04090</name>
</gene>
<keyword evidence="2" id="KW-1185">Reference proteome</keyword>
<organism evidence="1 2">
    <name type="scientific">Inhella proteolytica</name>
    <dbReference type="NCBI Taxonomy" id="2795029"/>
    <lineage>
        <taxon>Bacteria</taxon>
        <taxon>Pseudomonadati</taxon>
        <taxon>Pseudomonadota</taxon>
        <taxon>Betaproteobacteria</taxon>
        <taxon>Burkholderiales</taxon>
        <taxon>Sphaerotilaceae</taxon>
        <taxon>Inhella</taxon>
    </lineage>
</organism>
<dbReference type="EMBL" id="JAEDAK010000002">
    <property type="protein sequence ID" value="MBH9576080.1"/>
    <property type="molecule type" value="Genomic_DNA"/>
</dbReference>
<proteinExistence type="predicted"/>
<sequence length="71" mass="7488">MPSSTDNSHCPRCGGGFHCGAAEARCDCFELKLSAALRAELAQRYSGCLCLNCLRELAKPTEPPGNTSSPS</sequence>